<proteinExistence type="predicted"/>
<name>A0AAV2SIT3_MEGNR</name>
<comment type="function">
    <text evidence="3">Troponin is the central regulatory protein of striated muscle contraction. Tn consists of three components: Tn-I which is the inhibitor of actomyosin ATPase, Tn-T which contains the binding site for tropomyosin and Tn-C. The binding of calcium to Tn-C abolishes the inhibitory action of Tn on actin filaments.</text>
</comment>
<dbReference type="PROSITE" id="PS50222">
    <property type="entry name" value="EF_HAND_2"/>
    <property type="match status" value="4"/>
</dbReference>
<comment type="caution">
    <text evidence="5">The sequence shown here is derived from an EMBL/GenBank/DDBJ whole genome shotgun (WGS) entry which is preliminary data.</text>
</comment>
<dbReference type="FunFam" id="1.10.238.10:FF:000178">
    <property type="entry name" value="Calmodulin-2 A"/>
    <property type="match status" value="1"/>
</dbReference>
<evidence type="ECO:0000313" key="6">
    <source>
        <dbReference type="Proteomes" id="UP001497623"/>
    </source>
</evidence>
<dbReference type="CDD" id="cd00051">
    <property type="entry name" value="EFh"/>
    <property type="match status" value="2"/>
</dbReference>
<feature type="domain" description="EF-hand" evidence="4">
    <location>
        <begin position="45"/>
        <end position="80"/>
    </location>
</feature>
<feature type="non-terminal residue" evidence="5">
    <location>
        <position position="149"/>
    </location>
</feature>
<dbReference type="Pfam" id="PF13499">
    <property type="entry name" value="EF-hand_7"/>
    <property type="match status" value="2"/>
</dbReference>
<dbReference type="GO" id="GO:0005509">
    <property type="term" value="F:calcium ion binding"/>
    <property type="evidence" value="ECO:0007669"/>
    <property type="project" value="InterPro"/>
</dbReference>
<dbReference type="SUPFAM" id="SSF47473">
    <property type="entry name" value="EF-hand"/>
    <property type="match status" value="1"/>
</dbReference>
<evidence type="ECO:0000256" key="3">
    <source>
        <dbReference type="ARBA" id="ARBA00037722"/>
    </source>
</evidence>
<evidence type="ECO:0000313" key="5">
    <source>
        <dbReference type="EMBL" id="CAL4196185.1"/>
    </source>
</evidence>
<dbReference type="EMBL" id="CAXKWB010072322">
    <property type="protein sequence ID" value="CAL4196185.1"/>
    <property type="molecule type" value="Genomic_DNA"/>
</dbReference>
<reference evidence="5 6" key="1">
    <citation type="submission" date="2024-05" db="EMBL/GenBank/DDBJ databases">
        <authorList>
            <person name="Wallberg A."/>
        </authorList>
    </citation>
    <scope>NUCLEOTIDE SEQUENCE [LARGE SCALE GENOMIC DNA]</scope>
</reference>
<keyword evidence="2" id="KW-0106">Calcium</keyword>
<organism evidence="5 6">
    <name type="scientific">Meganyctiphanes norvegica</name>
    <name type="common">Northern krill</name>
    <name type="synonym">Thysanopoda norvegica</name>
    <dbReference type="NCBI Taxonomy" id="48144"/>
    <lineage>
        <taxon>Eukaryota</taxon>
        <taxon>Metazoa</taxon>
        <taxon>Ecdysozoa</taxon>
        <taxon>Arthropoda</taxon>
        <taxon>Crustacea</taxon>
        <taxon>Multicrustacea</taxon>
        <taxon>Malacostraca</taxon>
        <taxon>Eumalacostraca</taxon>
        <taxon>Eucarida</taxon>
        <taxon>Euphausiacea</taxon>
        <taxon>Euphausiidae</taxon>
        <taxon>Meganyctiphanes</taxon>
    </lineage>
</organism>
<dbReference type="PRINTS" id="PR00450">
    <property type="entry name" value="RECOVERIN"/>
</dbReference>
<feature type="domain" description="EF-hand" evidence="4">
    <location>
        <begin position="82"/>
        <end position="117"/>
    </location>
</feature>
<evidence type="ECO:0000256" key="2">
    <source>
        <dbReference type="ARBA" id="ARBA00022837"/>
    </source>
</evidence>
<accession>A0AAV2SIT3</accession>
<dbReference type="GO" id="GO:0016460">
    <property type="term" value="C:myosin II complex"/>
    <property type="evidence" value="ECO:0007669"/>
    <property type="project" value="TreeGrafter"/>
</dbReference>
<dbReference type="InterPro" id="IPR011992">
    <property type="entry name" value="EF-hand-dom_pair"/>
</dbReference>
<keyword evidence="1" id="KW-0677">Repeat</keyword>
<dbReference type="PROSITE" id="PS00018">
    <property type="entry name" value="EF_HAND_1"/>
    <property type="match status" value="4"/>
</dbReference>
<protein>
    <recommendedName>
        <fullName evidence="4">EF-hand domain-containing protein</fullName>
    </recommendedName>
</protein>
<dbReference type="Gene3D" id="1.10.238.10">
    <property type="entry name" value="EF-hand"/>
    <property type="match status" value="2"/>
</dbReference>
<dbReference type="InterPro" id="IPR018247">
    <property type="entry name" value="EF_Hand_1_Ca_BS"/>
</dbReference>
<dbReference type="Proteomes" id="UP001497623">
    <property type="component" value="Unassembled WGS sequence"/>
</dbReference>
<dbReference type="InterPro" id="IPR050230">
    <property type="entry name" value="CALM/Myosin/TropC-like"/>
</dbReference>
<dbReference type="InterPro" id="IPR002048">
    <property type="entry name" value="EF_hand_dom"/>
</dbReference>
<evidence type="ECO:0000256" key="1">
    <source>
        <dbReference type="ARBA" id="ARBA00022737"/>
    </source>
</evidence>
<dbReference type="PANTHER" id="PTHR23048">
    <property type="entry name" value="MYOSIN LIGHT CHAIN 1, 3"/>
    <property type="match status" value="1"/>
</dbReference>
<feature type="domain" description="EF-hand" evidence="4">
    <location>
        <begin position="8"/>
        <end position="43"/>
    </location>
</feature>
<gene>
    <name evidence="5" type="ORF">MNOR_LOCUS37122</name>
</gene>
<evidence type="ECO:0000259" key="4">
    <source>
        <dbReference type="PROSITE" id="PS50222"/>
    </source>
</evidence>
<sequence>MGKKFTEEQIAEFKLAFETFDEDGDGRITPGEVESVMNSLRMVITSKDQVLDMIREVDTNGNGSIDLQEFTTMLSQNMEEGETLGNLKEAFAEFDINGDGFITVEELKKVLENLGETVTDEKADEFIREVDANGDGRISYDEFIKMIKC</sequence>
<feature type="domain" description="EF-hand" evidence="4">
    <location>
        <begin position="118"/>
        <end position="149"/>
    </location>
</feature>
<dbReference type="PANTHER" id="PTHR23048:SF0">
    <property type="entry name" value="CALMODULIN LIKE 3"/>
    <property type="match status" value="1"/>
</dbReference>
<dbReference type="SMART" id="SM00054">
    <property type="entry name" value="EFh"/>
    <property type="match status" value="4"/>
</dbReference>
<keyword evidence="6" id="KW-1185">Reference proteome</keyword>
<dbReference type="AlphaFoldDB" id="A0AAV2SIT3"/>